<keyword evidence="1" id="KW-1133">Transmembrane helix</keyword>
<protein>
    <submittedName>
        <fullName evidence="2">Uncharacterized protein</fullName>
    </submittedName>
</protein>
<evidence type="ECO:0000256" key="1">
    <source>
        <dbReference type="SAM" id="Phobius"/>
    </source>
</evidence>
<keyword evidence="1" id="KW-0472">Membrane</keyword>
<reference evidence="2 3" key="1">
    <citation type="submission" date="2014-03" db="EMBL/GenBank/DDBJ databases">
        <title>Draft genome of the hookworm Oesophagostomum dentatum.</title>
        <authorList>
            <person name="Mitreva M."/>
        </authorList>
    </citation>
    <scope>NUCLEOTIDE SEQUENCE [LARGE SCALE GENOMIC DNA]</scope>
    <source>
        <strain evidence="2 3">OD-Hann</strain>
    </source>
</reference>
<feature type="non-terminal residue" evidence="2">
    <location>
        <position position="127"/>
    </location>
</feature>
<evidence type="ECO:0000313" key="2">
    <source>
        <dbReference type="EMBL" id="KHJ78134.1"/>
    </source>
</evidence>
<dbReference type="EMBL" id="KN610075">
    <property type="protein sequence ID" value="KHJ78134.1"/>
    <property type="molecule type" value="Genomic_DNA"/>
</dbReference>
<dbReference type="Proteomes" id="UP000053660">
    <property type="component" value="Unassembled WGS sequence"/>
</dbReference>
<proteinExistence type="predicted"/>
<gene>
    <name evidence="2" type="ORF">OESDEN_22246</name>
</gene>
<sequence>MRRVFAEKRLFSEDPFLVIPKFDRVAVILLFYVWWMLSGIAGTQGLAAPITIAMYGWTNEEAILYNGIAQVVSCGMSAITCTLMGSTRIGKWSAAMLTRKKKTHIQHRMKIFISDRRILLALGITGF</sequence>
<keyword evidence="1" id="KW-0812">Transmembrane</keyword>
<feature type="transmembrane region" description="Helical" evidence="1">
    <location>
        <begin position="63"/>
        <end position="84"/>
    </location>
</feature>
<dbReference type="AlphaFoldDB" id="A0A0B1RZQ9"/>
<feature type="transmembrane region" description="Helical" evidence="1">
    <location>
        <begin position="29"/>
        <end position="57"/>
    </location>
</feature>
<evidence type="ECO:0000313" key="3">
    <source>
        <dbReference type="Proteomes" id="UP000053660"/>
    </source>
</evidence>
<dbReference type="OrthoDB" id="370281at2759"/>
<accession>A0A0B1RZQ9</accession>
<keyword evidence="3" id="KW-1185">Reference proteome</keyword>
<name>A0A0B1RZQ9_OESDE</name>
<organism evidence="2 3">
    <name type="scientific">Oesophagostomum dentatum</name>
    <name type="common">Nodular worm</name>
    <dbReference type="NCBI Taxonomy" id="61180"/>
    <lineage>
        <taxon>Eukaryota</taxon>
        <taxon>Metazoa</taxon>
        <taxon>Ecdysozoa</taxon>
        <taxon>Nematoda</taxon>
        <taxon>Chromadorea</taxon>
        <taxon>Rhabditida</taxon>
        <taxon>Rhabditina</taxon>
        <taxon>Rhabditomorpha</taxon>
        <taxon>Strongyloidea</taxon>
        <taxon>Strongylidae</taxon>
        <taxon>Oesophagostomum</taxon>
    </lineage>
</organism>